<evidence type="ECO:0008006" key="4">
    <source>
        <dbReference type="Google" id="ProtNLM"/>
    </source>
</evidence>
<reference evidence="2 3" key="1">
    <citation type="submission" date="2016-02" db="EMBL/GenBank/DDBJ databases">
        <authorList>
            <person name="Wen L."/>
            <person name="He K."/>
            <person name="Yang H."/>
        </authorList>
    </citation>
    <scope>NUCLEOTIDE SEQUENCE [LARGE SCALE GENOMIC DNA]</scope>
    <source>
        <strain evidence="2 3">CD11_3</strain>
    </source>
</reference>
<evidence type="ECO:0000256" key="1">
    <source>
        <dbReference type="SAM" id="Phobius"/>
    </source>
</evidence>
<protein>
    <recommendedName>
        <fullName evidence="4">DUF2975 domain-containing protein</fullName>
    </recommendedName>
</protein>
<dbReference type="InterPro" id="IPR021354">
    <property type="entry name" value="DUF2975"/>
</dbReference>
<feature type="transmembrane region" description="Helical" evidence="1">
    <location>
        <begin position="45"/>
        <end position="67"/>
    </location>
</feature>
<keyword evidence="1" id="KW-0812">Transmembrane</keyword>
<accession>A0A177KAF9</accession>
<name>A0A177KAF9_9MICO</name>
<proteinExistence type="predicted"/>
<keyword evidence="1" id="KW-1133">Transmembrane helix</keyword>
<dbReference type="AlphaFoldDB" id="A0A177KAF9"/>
<feature type="transmembrane region" description="Helical" evidence="1">
    <location>
        <begin position="88"/>
        <end position="108"/>
    </location>
</feature>
<comment type="caution">
    <text evidence="2">The sequence shown here is derived from an EMBL/GenBank/DDBJ whole genome shotgun (WGS) entry which is preliminary data.</text>
</comment>
<dbReference type="EMBL" id="LSTV01000002">
    <property type="protein sequence ID" value="OAH50373.1"/>
    <property type="molecule type" value="Genomic_DNA"/>
</dbReference>
<keyword evidence="1" id="KW-0472">Membrane</keyword>
<dbReference type="RefSeq" id="WP_064002734.1">
    <property type="nucleotide sequence ID" value="NZ_LSTV01000002.1"/>
</dbReference>
<feature type="transmembrane region" description="Helical" evidence="1">
    <location>
        <begin position="114"/>
        <end position="136"/>
    </location>
</feature>
<evidence type="ECO:0000313" key="3">
    <source>
        <dbReference type="Proteomes" id="UP000076998"/>
    </source>
</evidence>
<organism evidence="2 3">
    <name type="scientific">Microbacterium oleivorans</name>
    <dbReference type="NCBI Taxonomy" id="273677"/>
    <lineage>
        <taxon>Bacteria</taxon>
        <taxon>Bacillati</taxon>
        <taxon>Actinomycetota</taxon>
        <taxon>Actinomycetes</taxon>
        <taxon>Micrococcales</taxon>
        <taxon>Microbacteriaceae</taxon>
        <taxon>Microbacterium</taxon>
    </lineage>
</organism>
<dbReference type="Proteomes" id="UP000076998">
    <property type="component" value="Unassembled WGS sequence"/>
</dbReference>
<dbReference type="Pfam" id="PF11188">
    <property type="entry name" value="DUF2975"/>
    <property type="match status" value="1"/>
</dbReference>
<sequence length="162" mass="16706">MITFAKAGVAILLLALLALQLWVVPEVAAGFAQLAPEFAGLRMPGVALGGILLLCVQLALLCAWRLLARFGAGRLFEDGAFRWVDAMIGLTVAGMTVVVVGCGVIGAAGAGSPFVLILTFLALVVGAAIALLLGALREVLRQAVLLQDQVVGVAHAQENPPR</sequence>
<evidence type="ECO:0000313" key="2">
    <source>
        <dbReference type="EMBL" id="OAH50373.1"/>
    </source>
</evidence>
<gene>
    <name evidence="2" type="ORF">AYL44_07905</name>
</gene>